<sequence length="356" mass="40492">MDTDKVLRSLGFKVLKNIGTGCFSQVKLAKSKRHRKKVAIKVVNLRKEDCEWAEKYLLQELAILGKVRHPHIANVLETHVIYEMPSKRVFIVLERAATDLHDKIVELGCLPKDQAREWFSQLVSAMVYLHQQDIAHRDLKPDNILLTADNQIKLTDFGLACFSKGSTELSDSSVGTMIYAAPEVLGCKSYDPKKSDVWSLGIVLFAMITGQLPFYGERLKNVMRAQKEPITYPTEATMDKSCRSLISHMLTYDPSARPSMEEVAKHSWLQARRESSIVGRFVVDVLDKDEEQEGESSEDIRSENAEEKMEEEDISPSQTSLRAALKRATKVFSPLCRPSQSLRSVFKKIFRRTIRT</sequence>
<comment type="similarity">
    <text evidence="2">Belongs to the protein kinase superfamily. CAMK Ser/Thr protein kinase family.</text>
</comment>
<protein>
    <recommendedName>
        <fullName evidence="3">non-specific serine/threonine protein kinase</fullName>
        <ecNumber evidence="3">2.7.11.1</ecNumber>
    </recommendedName>
</protein>
<dbReference type="GO" id="GO:0000287">
    <property type="term" value="F:magnesium ion binding"/>
    <property type="evidence" value="ECO:0007669"/>
    <property type="project" value="UniProtKB-ARBA"/>
</dbReference>
<dbReference type="EMBL" id="JAICCE010000001">
    <property type="protein sequence ID" value="KAG9283651.1"/>
    <property type="molecule type" value="Genomic_DNA"/>
</dbReference>
<evidence type="ECO:0000256" key="5">
    <source>
        <dbReference type="ARBA" id="ARBA00022527"/>
    </source>
</evidence>
<dbReference type="InterPro" id="IPR000719">
    <property type="entry name" value="Prot_kinase_dom"/>
</dbReference>
<dbReference type="AlphaFoldDB" id="A0A8T2MST4"/>
<dbReference type="PANTHER" id="PTHR24346:SF102">
    <property type="entry name" value="TESTIS-SPECIFIC SERINE_THREONINE-PROTEIN KINASE 1"/>
    <property type="match status" value="1"/>
</dbReference>
<evidence type="ECO:0000256" key="8">
    <source>
        <dbReference type="ARBA" id="ARBA00022723"/>
    </source>
</evidence>
<evidence type="ECO:0000256" key="7">
    <source>
        <dbReference type="ARBA" id="ARBA00022679"/>
    </source>
</evidence>
<dbReference type="FunFam" id="1.10.510.10:FF:000571">
    <property type="entry name" value="Maternal embryonic leucine zipper kinase"/>
    <property type="match status" value="1"/>
</dbReference>
<evidence type="ECO:0000256" key="16">
    <source>
        <dbReference type="ARBA" id="ARBA00047899"/>
    </source>
</evidence>
<keyword evidence="15" id="KW-0744">Spermatogenesis</keyword>
<keyword evidence="13" id="KW-0460">Magnesium</keyword>
<dbReference type="SUPFAM" id="SSF56112">
    <property type="entry name" value="Protein kinase-like (PK-like)"/>
    <property type="match status" value="1"/>
</dbReference>
<comment type="caution">
    <text evidence="22">The sequence shown here is derived from an EMBL/GenBank/DDBJ whole genome shotgun (WGS) entry which is preliminary data.</text>
</comment>
<dbReference type="PANTHER" id="PTHR24346">
    <property type="entry name" value="MAP/MICROTUBULE AFFINITY-REGULATING KINASE"/>
    <property type="match status" value="1"/>
</dbReference>
<dbReference type="SMART" id="SM00220">
    <property type="entry name" value="S_TKc"/>
    <property type="match status" value="1"/>
</dbReference>
<dbReference type="InterPro" id="IPR008271">
    <property type="entry name" value="Ser/Thr_kinase_AS"/>
</dbReference>
<keyword evidence="7" id="KW-0808">Transferase</keyword>
<dbReference type="Pfam" id="PF00069">
    <property type="entry name" value="Pkinase"/>
    <property type="match status" value="1"/>
</dbReference>
<dbReference type="EC" id="2.7.11.1" evidence="3"/>
<evidence type="ECO:0000256" key="4">
    <source>
        <dbReference type="ARBA" id="ARBA00022473"/>
    </source>
</evidence>
<evidence type="ECO:0000256" key="2">
    <source>
        <dbReference type="ARBA" id="ARBA00006692"/>
    </source>
</evidence>
<comment type="catalytic activity">
    <reaction evidence="16">
        <text>L-threonyl-[protein] + ATP = O-phospho-L-threonyl-[protein] + ADP + H(+)</text>
        <dbReference type="Rhea" id="RHEA:46608"/>
        <dbReference type="Rhea" id="RHEA-COMP:11060"/>
        <dbReference type="Rhea" id="RHEA-COMP:11605"/>
        <dbReference type="ChEBI" id="CHEBI:15378"/>
        <dbReference type="ChEBI" id="CHEBI:30013"/>
        <dbReference type="ChEBI" id="CHEBI:30616"/>
        <dbReference type="ChEBI" id="CHEBI:61977"/>
        <dbReference type="ChEBI" id="CHEBI:456216"/>
        <dbReference type="EC" id="2.7.11.1"/>
    </reaction>
</comment>
<evidence type="ECO:0000256" key="9">
    <source>
        <dbReference type="ARBA" id="ARBA00022741"/>
    </source>
</evidence>
<keyword evidence="14" id="KW-0832">Ubl conjugation</keyword>
<evidence type="ECO:0000256" key="1">
    <source>
        <dbReference type="ARBA" id="ARBA00001946"/>
    </source>
</evidence>
<evidence type="ECO:0000256" key="20">
    <source>
        <dbReference type="SAM" id="MobiDB-lite"/>
    </source>
</evidence>
<evidence type="ECO:0000256" key="13">
    <source>
        <dbReference type="ARBA" id="ARBA00022842"/>
    </source>
</evidence>
<evidence type="ECO:0000256" key="10">
    <source>
        <dbReference type="ARBA" id="ARBA00022777"/>
    </source>
</evidence>
<feature type="region of interest" description="Disordered" evidence="20">
    <location>
        <begin position="289"/>
        <end position="321"/>
    </location>
</feature>
<evidence type="ECO:0000259" key="21">
    <source>
        <dbReference type="PROSITE" id="PS50011"/>
    </source>
</evidence>
<dbReference type="GO" id="GO:0050321">
    <property type="term" value="F:tau-protein kinase activity"/>
    <property type="evidence" value="ECO:0007669"/>
    <property type="project" value="TreeGrafter"/>
</dbReference>
<dbReference type="PROSITE" id="PS00108">
    <property type="entry name" value="PROTEIN_KINASE_ST"/>
    <property type="match status" value="1"/>
</dbReference>
<reference evidence="22 23" key="1">
    <citation type="submission" date="2021-07" db="EMBL/GenBank/DDBJ databases">
        <authorList>
            <person name="Imarazene B."/>
            <person name="Zahm M."/>
            <person name="Klopp C."/>
            <person name="Cabau C."/>
            <person name="Beille S."/>
            <person name="Jouanno E."/>
            <person name="Castinel A."/>
            <person name="Lluch J."/>
            <person name="Gil L."/>
            <person name="Kuchtly C."/>
            <person name="Lopez Roques C."/>
            <person name="Donnadieu C."/>
            <person name="Parrinello H."/>
            <person name="Journot L."/>
            <person name="Du K."/>
            <person name="Schartl M."/>
            <person name="Retaux S."/>
            <person name="Guiguen Y."/>
        </authorList>
    </citation>
    <scope>NUCLEOTIDE SEQUENCE [LARGE SCALE GENOMIC DNA]</scope>
    <source>
        <strain evidence="22">Pach_M1</strain>
        <tissue evidence="22">Testis</tissue>
    </source>
</reference>
<dbReference type="GO" id="GO:0007283">
    <property type="term" value="P:spermatogenesis"/>
    <property type="evidence" value="ECO:0007669"/>
    <property type="project" value="UniProtKB-KW"/>
</dbReference>
<evidence type="ECO:0000256" key="3">
    <source>
        <dbReference type="ARBA" id="ARBA00012513"/>
    </source>
</evidence>
<feature type="compositionally biased region" description="Basic and acidic residues" evidence="20">
    <location>
        <begin position="298"/>
        <end position="307"/>
    </location>
</feature>
<keyword evidence="8" id="KW-0479">Metal-binding</keyword>
<keyword evidence="5 19" id="KW-0723">Serine/threonine-protein kinase</keyword>
<comment type="cofactor">
    <cofactor evidence="1">
        <name>Mg(2+)</name>
        <dbReference type="ChEBI" id="CHEBI:18420"/>
    </cofactor>
</comment>
<evidence type="ECO:0000256" key="6">
    <source>
        <dbReference type="ARBA" id="ARBA00022553"/>
    </source>
</evidence>
<keyword evidence="10 22" id="KW-0418">Kinase</keyword>
<evidence type="ECO:0000256" key="18">
    <source>
        <dbReference type="PROSITE-ProRule" id="PRU10141"/>
    </source>
</evidence>
<dbReference type="PROSITE" id="PS50011">
    <property type="entry name" value="PROTEIN_KINASE_DOM"/>
    <property type="match status" value="1"/>
</dbReference>
<organism evidence="22 23">
    <name type="scientific">Astyanax mexicanus</name>
    <name type="common">Blind cave fish</name>
    <name type="synonym">Astyanax fasciatus mexicanus</name>
    <dbReference type="NCBI Taxonomy" id="7994"/>
    <lineage>
        <taxon>Eukaryota</taxon>
        <taxon>Metazoa</taxon>
        <taxon>Chordata</taxon>
        <taxon>Craniata</taxon>
        <taxon>Vertebrata</taxon>
        <taxon>Euteleostomi</taxon>
        <taxon>Actinopterygii</taxon>
        <taxon>Neopterygii</taxon>
        <taxon>Teleostei</taxon>
        <taxon>Ostariophysi</taxon>
        <taxon>Characiformes</taxon>
        <taxon>Characoidei</taxon>
        <taxon>Acestrorhamphidae</taxon>
        <taxon>Acestrorhamphinae</taxon>
        <taxon>Astyanax</taxon>
    </lineage>
</organism>
<evidence type="ECO:0000256" key="11">
    <source>
        <dbReference type="ARBA" id="ARBA00022782"/>
    </source>
</evidence>
<dbReference type="Proteomes" id="UP000752171">
    <property type="component" value="Unassembled WGS sequence"/>
</dbReference>
<dbReference type="GO" id="GO:0000226">
    <property type="term" value="P:microtubule cytoskeleton organization"/>
    <property type="evidence" value="ECO:0007669"/>
    <property type="project" value="TreeGrafter"/>
</dbReference>
<feature type="domain" description="Protein kinase" evidence="21">
    <location>
        <begin position="12"/>
        <end position="269"/>
    </location>
</feature>
<keyword evidence="9 18" id="KW-0547">Nucleotide-binding</keyword>
<dbReference type="GO" id="GO:0005737">
    <property type="term" value="C:cytoplasm"/>
    <property type="evidence" value="ECO:0007669"/>
    <property type="project" value="TreeGrafter"/>
</dbReference>
<dbReference type="GO" id="GO:0030154">
    <property type="term" value="P:cell differentiation"/>
    <property type="evidence" value="ECO:0007669"/>
    <property type="project" value="UniProtKB-KW"/>
</dbReference>
<dbReference type="InterPro" id="IPR011009">
    <property type="entry name" value="Kinase-like_dom_sf"/>
</dbReference>
<keyword evidence="4" id="KW-0217">Developmental protein</keyword>
<evidence type="ECO:0000256" key="19">
    <source>
        <dbReference type="RuleBase" id="RU000304"/>
    </source>
</evidence>
<feature type="binding site" evidence="18">
    <location>
        <position position="41"/>
    </location>
    <ligand>
        <name>ATP</name>
        <dbReference type="ChEBI" id="CHEBI:30616"/>
    </ligand>
</feature>
<dbReference type="InterPro" id="IPR017441">
    <property type="entry name" value="Protein_kinase_ATP_BS"/>
</dbReference>
<evidence type="ECO:0000256" key="12">
    <source>
        <dbReference type="ARBA" id="ARBA00022840"/>
    </source>
</evidence>
<evidence type="ECO:0000256" key="17">
    <source>
        <dbReference type="ARBA" id="ARBA00048679"/>
    </source>
</evidence>
<dbReference type="GO" id="GO:0005524">
    <property type="term" value="F:ATP binding"/>
    <property type="evidence" value="ECO:0007669"/>
    <property type="project" value="UniProtKB-UniRule"/>
</dbReference>
<dbReference type="OrthoDB" id="541276at2759"/>
<name>A0A8T2MST4_ASTMX</name>
<evidence type="ECO:0000256" key="15">
    <source>
        <dbReference type="ARBA" id="ARBA00022871"/>
    </source>
</evidence>
<keyword evidence="6" id="KW-0597">Phosphoprotein</keyword>
<evidence type="ECO:0000256" key="14">
    <source>
        <dbReference type="ARBA" id="ARBA00022843"/>
    </source>
</evidence>
<keyword evidence="11" id="KW-0221">Differentiation</keyword>
<dbReference type="Gene3D" id="1.10.510.10">
    <property type="entry name" value="Transferase(Phosphotransferase) domain 1"/>
    <property type="match status" value="1"/>
</dbReference>
<dbReference type="PROSITE" id="PS00107">
    <property type="entry name" value="PROTEIN_KINASE_ATP"/>
    <property type="match status" value="1"/>
</dbReference>
<accession>A0A8T2MST4</accession>
<evidence type="ECO:0000313" key="22">
    <source>
        <dbReference type="EMBL" id="KAG9283651.1"/>
    </source>
</evidence>
<gene>
    <name evidence="22" type="primary">TSSK6</name>
    <name evidence="22" type="ORF">AMEX_G2439</name>
</gene>
<evidence type="ECO:0000313" key="23">
    <source>
        <dbReference type="Proteomes" id="UP000752171"/>
    </source>
</evidence>
<proteinExistence type="inferred from homology"/>
<comment type="catalytic activity">
    <reaction evidence="17">
        <text>L-seryl-[protein] + ATP = O-phospho-L-seryl-[protein] + ADP + H(+)</text>
        <dbReference type="Rhea" id="RHEA:17989"/>
        <dbReference type="Rhea" id="RHEA-COMP:9863"/>
        <dbReference type="Rhea" id="RHEA-COMP:11604"/>
        <dbReference type="ChEBI" id="CHEBI:15378"/>
        <dbReference type="ChEBI" id="CHEBI:29999"/>
        <dbReference type="ChEBI" id="CHEBI:30616"/>
        <dbReference type="ChEBI" id="CHEBI:83421"/>
        <dbReference type="ChEBI" id="CHEBI:456216"/>
        <dbReference type="EC" id="2.7.11.1"/>
    </reaction>
</comment>
<keyword evidence="12 18" id="KW-0067">ATP-binding</keyword>
<dbReference type="GO" id="GO:0035556">
    <property type="term" value="P:intracellular signal transduction"/>
    <property type="evidence" value="ECO:0007669"/>
    <property type="project" value="TreeGrafter"/>
</dbReference>